<gene>
    <name evidence="1" type="ORF">SCLTRI_LOCUS687</name>
</gene>
<dbReference type="AlphaFoldDB" id="A0A8H2VLI8"/>
<protein>
    <submittedName>
        <fullName evidence="1">3b96a49c-e85e-42cb-91ed-fb2d24d32b9b-CDS</fullName>
    </submittedName>
</protein>
<accession>A0A8H2VLI8</accession>
<comment type="caution">
    <text evidence="1">The sequence shown here is derived from an EMBL/GenBank/DDBJ whole genome shotgun (WGS) entry which is preliminary data.</text>
</comment>
<reference evidence="1" key="1">
    <citation type="submission" date="2020-10" db="EMBL/GenBank/DDBJ databases">
        <authorList>
            <person name="Kusch S."/>
        </authorList>
    </citation>
    <scope>NUCLEOTIDE SEQUENCE</scope>
    <source>
        <strain evidence="1">SwB9</strain>
    </source>
</reference>
<proteinExistence type="predicted"/>
<dbReference type="EMBL" id="CAJHIA010000002">
    <property type="protein sequence ID" value="CAD6440064.1"/>
    <property type="molecule type" value="Genomic_DNA"/>
</dbReference>
<sequence>MQVPTRSHYTLQACSKMLPYQSTKIWLANRRKVKVTNTPDEYYKVQKIQFFWTAHISSERQAAISLSTTPWAILLYNYGEKRLARIFMATERHLHVKCAQQHRSKGFCFGSQDK</sequence>
<keyword evidence="2" id="KW-1185">Reference proteome</keyword>
<evidence type="ECO:0000313" key="1">
    <source>
        <dbReference type="EMBL" id="CAD6440064.1"/>
    </source>
</evidence>
<name>A0A8H2VLI8_9HELO</name>
<dbReference type="Proteomes" id="UP000624404">
    <property type="component" value="Unassembled WGS sequence"/>
</dbReference>
<organism evidence="1 2">
    <name type="scientific">Sclerotinia trifoliorum</name>
    <dbReference type="NCBI Taxonomy" id="28548"/>
    <lineage>
        <taxon>Eukaryota</taxon>
        <taxon>Fungi</taxon>
        <taxon>Dikarya</taxon>
        <taxon>Ascomycota</taxon>
        <taxon>Pezizomycotina</taxon>
        <taxon>Leotiomycetes</taxon>
        <taxon>Helotiales</taxon>
        <taxon>Sclerotiniaceae</taxon>
        <taxon>Sclerotinia</taxon>
    </lineage>
</organism>
<evidence type="ECO:0000313" key="2">
    <source>
        <dbReference type="Proteomes" id="UP000624404"/>
    </source>
</evidence>